<dbReference type="AlphaFoldDB" id="A0A9P5TYG9"/>
<evidence type="ECO:0000313" key="2">
    <source>
        <dbReference type="EMBL" id="KAF9059806.1"/>
    </source>
</evidence>
<feature type="region of interest" description="Disordered" evidence="1">
    <location>
        <begin position="53"/>
        <end position="86"/>
    </location>
</feature>
<evidence type="ECO:0000256" key="1">
    <source>
        <dbReference type="SAM" id="MobiDB-lite"/>
    </source>
</evidence>
<reference evidence="2" key="1">
    <citation type="submission" date="2020-11" db="EMBL/GenBank/DDBJ databases">
        <authorList>
            <consortium name="DOE Joint Genome Institute"/>
            <person name="Ahrendt S."/>
            <person name="Riley R."/>
            <person name="Andreopoulos W."/>
            <person name="Labutti K."/>
            <person name="Pangilinan J."/>
            <person name="Ruiz-Duenas F.J."/>
            <person name="Barrasa J.M."/>
            <person name="Sanchez-Garcia M."/>
            <person name="Camarero S."/>
            <person name="Miyauchi S."/>
            <person name="Serrano A."/>
            <person name="Linde D."/>
            <person name="Babiker R."/>
            <person name="Drula E."/>
            <person name="Ayuso-Fernandez I."/>
            <person name="Pacheco R."/>
            <person name="Padilla G."/>
            <person name="Ferreira P."/>
            <person name="Barriuso J."/>
            <person name="Kellner H."/>
            <person name="Castanera R."/>
            <person name="Alfaro M."/>
            <person name="Ramirez L."/>
            <person name="Pisabarro A.G."/>
            <person name="Kuo A."/>
            <person name="Tritt A."/>
            <person name="Lipzen A."/>
            <person name="He G."/>
            <person name="Yan M."/>
            <person name="Ng V."/>
            <person name="Cullen D."/>
            <person name="Martin F."/>
            <person name="Rosso M.-N."/>
            <person name="Henrissat B."/>
            <person name="Hibbett D."/>
            <person name="Martinez A.T."/>
            <person name="Grigoriev I.V."/>
        </authorList>
    </citation>
    <scope>NUCLEOTIDE SEQUENCE</scope>
    <source>
        <strain evidence="2">AH 40177</strain>
    </source>
</reference>
<proteinExistence type="predicted"/>
<feature type="compositionally biased region" description="Acidic residues" evidence="1">
    <location>
        <begin position="64"/>
        <end position="79"/>
    </location>
</feature>
<name>A0A9P5TYG9_9AGAR</name>
<dbReference type="Proteomes" id="UP000772434">
    <property type="component" value="Unassembled WGS sequence"/>
</dbReference>
<accession>A0A9P5TYG9</accession>
<organism evidence="2 3">
    <name type="scientific">Rhodocollybia butyracea</name>
    <dbReference type="NCBI Taxonomy" id="206335"/>
    <lineage>
        <taxon>Eukaryota</taxon>
        <taxon>Fungi</taxon>
        <taxon>Dikarya</taxon>
        <taxon>Basidiomycota</taxon>
        <taxon>Agaricomycotina</taxon>
        <taxon>Agaricomycetes</taxon>
        <taxon>Agaricomycetidae</taxon>
        <taxon>Agaricales</taxon>
        <taxon>Marasmiineae</taxon>
        <taxon>Omphalotaceae</taxon>
        <taxon>Rhodocollybia</taxon>
    </lineage>
</organism>
<gene>
    <name evidence="2" type="ORF">BDP27DRAFT_1371095</name>
</gene>
<keyword evidence="3" id="KW-1185">Reference proteome</keyword>
<dbReference type="EMBL" id="JADNRY010000278">
    <property type="protein sequence ID" value="KAF9059806.1"/>
    <property type="molecule type" value="Genomic_DNA"/>
</dbReference>
<comment type="caution">
    <text evidence="2">The sequence shown here is derived from an EMBL/GenBank/DDBJ whole genome shotgun (WGS) entry which is preliminary data.</text>
</comment>
<evidence type="ECO:0000313" key="3">
    <source>
        <dbReference type="Proteomes" id="UP000772434"/>
    </source>
</evidence>
<protein>
    <submittedName>
        <fullName evidence="2">Uncharacterized protein</fullName>
    </submittedName>
</protein>
<sequence length="153" mass="16227">MNPILACSAVALIEVGEEEAEEVGERSSVFGGVSGQPVDNGEVSTLTALSVNNGIDGESKDAEDIGDDSIDGESEDIGDDGVNGEIEDTEEVGDEDRYFCSWLPHEAGPSSHHRHLNTDSPLGGFKKGKLCVSSSAVVRDVQAEQNMPPHFRQ</sequence>